<name>A0A4P7PV90_9FLAO</name>
<keyword evidence="3" id="KW-0472">Membrane</keyword>
<feature type="transmembrane region" description="Helical" evidence="3">
    <location>
        <begin position="189"/>
        <end position="208"/>
    </location>
</feature>
<keyword evidence="2" id="KW-1003">Cell membrane</keyword>
<dbReference type="GO" id="GO:0005886">
    <property type="term" value="C:plasma membrane"/>
    <property type="evidence" value="ECO:0007669"/>
    <property type="project" value="UniProtKB-SubCell"/>
</dbReference>
<feature type="transmembrane region" description="Helical" evidence="3">
    <location>
        <begin position="375"/>
        <end position="396"/>
    </location>
</feature>
<dbReference type="InterPro" id="IPR050375">
    <property type="entry name" value="MFS_TsgA-like"/>
</dbReference>
<feature type="transmembrane region" description="Helical" evidence="3">
    <location>
        <begin position="302"/>
        <end position="323"/>
    </location>
</feature>
<organism evidence="4 5">
    <name type="scientific">Flavobacterium sangjuense</name>
    <dbReference type="NCBI Taxonomy" id="2518177"/>
    <lineage>
        <taxon>Bacteria</taxon>
        <taxon>Pseudomonadati</taxon>
        <taxon>Bacteroidota</taxon>
        <taxon>Flavobacteriia</taxon>
        <taxon>Flavobacteriales</taxon>
        <taxon>Flavobacteriaceae</taxon>
        <taxon>Flavobacterium</taxon>
    </lineage>
</organism>
<keyword evidence="3" id="KW-1133">Transmembrane helix</keyword>
<evidence type="ECO:0000313" key="4">
    <source>
        <dbReference type="EMBL" id="QBZ98280.1"/>
    </source>
</evidence>
<sequence>MSTTKTNYPALYTLITVFFFWGFIAAGNSIFIPFCKSYFSLDQFQSQLVDFAFYTAYYIGALLLFAFGNSSGKDIVGKWGYKKSIVYGLLFSALGAGAMILAVEANLYAGMLVGLFIVALGFSLQQTAANPFAILLGNPKTGADRVNLGGGINSFGTTIGPIVVALALFGTAASVSEDQIKSLELSKVVILYVGVGLLFIAAAGLFYFSKKVPAGISDEPMEKANKALWTLIVMTILLAACFIPIFKTYQIDTASLSTADMADLEQYRMNWLLGALAVVVGGILFSYASAQKKAEGWGAMQYPQLVLGMLAIFTYVGVEVAIGSNLGSLLNLKEFGSLQSSDIAPYVSMYWGSLMIGRWAGAISVFNLKGSSKTLALIIIPLIAFGIILGVNILSGKDMKPLYYYVFCVLIQIGAFFLSKDKPARTLIIFGVFGMLAMIVGLCSSGTIAIYAFLAGGLACSIMWPAIFSLSIIGLGKYTSQGSAFLIMMILGGGIIPPIQGKLSDIIGIHQSYIITVVCFAYLTLFAFLVKGILKKQNIDVDTIEMDETH</sequence>
<feature type="transmembrane region" description="Helical" evidence="3">
    <location>
        <begin position="343"/>
        <end position="368"/>
    </location>
</feature>
<evidence type="ECO:0000256" key="1">
    <source>
        <dbReference type="ARBA" id="ARBA00004429"/>
    </source>
</evidence>
<dbReference type="PANTHER" id="PTHR43702:SF3">
    <property type="entry name" value="PROTEIN TSGA"/>
    <property type="match status" value="1"/>
</dbReference>
<accession>A0A4P7PV90</accession>
<feature type="transmembrane region" description="Helical" evidence="3">
    <location>
        <begin position="482"/>
        <end position="500"/>
    </location>
</feature>
<feature type="transmembrane region" description="Helical" evidence="3">
    <location>
        <begin position="402"/>
        <end position="419"/>
    </location>
</feature>
<protein>
    <recommendedName>
        <fullName evidence="6">L-fucose-proton symporter</fullName>
    </recommendedName>
</protein>
<feature type="transmembrane region" description="Helical" evidence="3">
    <location>
        <begin position="84"/>
        <end position="103"/>
    </location>
</feature>
<dbReference type="OrthoDB" id="9795150at2"/>
<feature type="transmembrane region" description="Helical" evidence="3">
    <location>
        <begin position="148"/>
        <end position="169"/>
    </location>
</feature>
<dbReference type="InterPro" id="IPR036259">
    <property type="entry name" value="MFS_trans_sf"/>
</dbReference>
<feature type="transmembrane region" description="Helical" evidence="3">
    <location>
        <begin position="228"/>
        <end position="249"/>
    </location>
</feature>
<dbReference type="EMBL" id="CP038810">
    <property type="protein sequence ID" value="QBZ98280.1"/>
    <property type="molecule type" value="Genomic_DNA"/>
</dbReference>
<feature type="transmembrane region" description="Helical" evidence="3">
    <location>
        <begin position="426"/>
        <end position="442"/>
    </location>
</feature>
<feature type="transmembrane region" description="Helical" evidence="3">
    <location>
        <begin position="448"/>
        <end position="470"/>
    </location>
</feature>
<gene>
    <name evidence="4" type="ORF">GS03_01785</name>
</gene>
<proteinExistence type="predicted"/>
<evidence type="ECO:0008006" key="6">
    <source>
        <dbReference type="Google" id="ProtNLM"/>
    </source>
</evidence>
<feature type="transmembrane region" description="Helical" evidence="3">
    <location>
        <begin position="269"/>
        <end position="290"/>
    </location>
</feature>
<dbReference type="PANTHER" id="PTHR43702">
    <property type="entry name" value="L-FUCOSE-PROTON SYMPORTER"/>
    <property type="match status" value="1"/>
</dbReference>
<comment type="subcellular location">
    <subcellularLocation>
        <location evidence="1">Cell inner membrane</location>
        <topology evidence="1">Multi-pass membrane protein</topology>
    </subcellularLocation>
</comment>
<dbReference type="RefSeq" id="WP_136152185.1">
    <property type="nucleotide sequence ID" value="NZ_CP038810.1"/>
</dbReference>
<feature type="transmembrane region" description="Helical" evidence="3">
    <location>
        <begin position="51"/>
        <end position="72"/>
    </location>
</feature>
<keyword evidence="3" id="KW-0812">Transmembrane</keyword>
<reference evidence="4 5" key="1">
    <citation type="submission" date="2019-04" db="EMBL/GenBank/DDBJ databases">
        <title>Flavobacterium sp. GS03.</title>
        <authorList>
            <person name="Kim H."/>
        </authorList>
    </citation>
    <scope>NUCLEOTIDE SEQUENCE [LARGE SCALE GENOMIC DNA]</scope>
    <source>
        <strain evidence="4 5">GS03</strain>
    </source>
</reference>
<feature type="transmembrane region" description="Helical" evidence="3">
    <location>
        <begin position="109"/>
        <end position="136"/>
    </location>
</feature>
<evidence type="ECO:0000256" key="2">
    <source>
        <dbReference type="ARBA" id="ARBA00022475"/>
    </source>
</evidence>
<dbReference type="KEGG" id="fsn:GS03_01785"/>
<keyword evidence="5" id="KW-1185">Reference proteome</keyword>
<dbReference type="Proteomes" id="UP000296862">
    <property type="component" value="Chromosome"/>
</dbReference>
<feature type="transmembrane region" description="Helical" evidence="3">
    <location>
        <begin position="12"/>
        <end position="31"/>
    </location>
</feature>
<dbReference type="AlphaFoldDB" id="A0A4P7PV90"/>
<dbReference type="SUPFAM" id="SSF103473">
    <property type="entry name" value="MFS general substrate transporter"/>
    <property type="match status" value="1"/>
</dbReference>
<evidence type="ECO:0000313" key="5">
    <source>
        <dbReference type="Proteomes" id="UP000296862"/>
    </source>
</evidence>
<feature type="transmembrane region" description="Helical" evidence="3">
    <location>
        <begin position="512"/>
        <end position="530"/>
    </location>
</feature>
<evidence type="ECO:0000256" key="3">
    <source>
        <dbReference type="SAM" id="Phobius"/>
    </source>
</evidence>
<dbReference type="Gene3D" id="1.20.1250.20">
    <property type="entry name" value="MFS general substrate transporter like domains"/>
    <property type="match status" value="3"/>
</dbReference>